<proteinExistence type="predicted"/>
<gene>
    <name evidence="1" type="ORF">GCM10012282_72850</name>
</gene>
<dbReference type="RefSeq" id="WP_189151687.1">
    <property type="nucleotide sequence ID" value="NZ_BAABER010000042.1"/>
</dbReference>
<evidence type="ECO:0008006" key="3">
    <source>
        <dbReference type="Google" id="ProtNLM"/>
    </source>
</evidence>
<evidence type="ECO:0000313" key="1">
    <source>
        <dbReference type="EMBL" id="GGJ65142.1"/>
    </source>
</evidence>
<dbReference type="Pfam" id="PF13692">
    <property type="entry name" value="Glyco_trans_1_4"/>
    <property type="match status" value="1"/>
</dbReference>
<dbReference type="Proteomes" id="UP000625682">
    <property type="component" value="Unassembled WGS sequence"/>
</dbReference>
<reference evidence="1" key="2">
    <citation type="submission" date="2020-09" db="EMBL/GenBank/DDBJ databases">
        <authorList>
            <person name="Sun Q."/>
            <person name="Zhou Y."/>
        </authorList>
    </citation>
    <scope>NUCLEOTIDE SEQUENCE</scope>
    <source>
        <strain evidence="1">CGMCC 4.7272</strain>
    </source>
</reference>
<keyword evidence="2" id="KW-1185">Reference proteome</keyword>
<name>A0A917P774_9ACTN</name>
<sequence length="345" mass="37100">MPTVLFAWRRTPPPLLIGGAEVSQQLLAEEFAASGWQVTYLGSHEAPWNRVSELPALHGHLGAHDVPYEVRQQEVRYEWNGVRCRAVAQDWIHSALAAALAELAPDLVITSQEGAADLAAQARHTTQVAAWLHSVSPTSLNVLHGSPQTALAVSRFVLSRARVQSGTRAVLLYPPFTRPAPGPEPSGDAILMVNPVPQKGAALLHQLIDRLPGQRFTLVEGWWDTSGDFATYPNVTYASRTYDMSPLYAAHRLLLVPSTVEDAFPRVIIEAGLHGLPSLGADRGGIREAIGDGGVIIPGDAGTEAWAAAIRAAPDPLLGKRAREQSLPFTRPRLPELKAAGVIPS</sequence>
<accession>A0A917P774</accession>
<comment type="caution">
    <text evidence="1">The sequence shown here is derived from an EMBL/GenBank/DDBJ whole genome shotgun (WGS) entry which is preliminary data.</text>
</comment>
<reference evidence="1" key="1">
    <citation type="journal article" date="2014" name="Int. J. Syst. Evol. Microbiol.">
        <title>Complete genome sequence of Corynebacterium casei LMG S-19264T (=DSM 44701T), isolated from a smear-ripened cheese.</title>
        <authorList>
            <consortium name="US DOE Joint Genome Institute (JGI-PGF)"/>
            <person name="Walter F."/>
            <person name="Albersmeier A."/>
            <person name="Kalinowski J."/>
            <person name="Ruckert C."/>
        </authorList>
    </citation>
    <scope>NUCLEOTIDE SEQUENCE</scope>
    <source>
        <strain evidence="1">CGMCC 4.7272</strain>
    </source>
</reference>
<dbReference type="Gene3D" id="3.40.50.2000">
    <property type="entry name" value="Glycogen Phosphorylase B"/>
    <property type="match status" value="2"/>
</dbReference>
<dbReference type="SUPFAM" id="SSF53756">
    <property type="entry name" value="UDP-Glycosyltransferase/glycogen phosphorylase"/>
    <property type="match status" value="1"/>
</dbReference>
<organism evidence="1 2">
    <name type="scientific">Streptomyces lacrimifluminis</name>
    <dbReference type="NCBI Taxonomy" id="1500077"/>
    <lineage>
        <taxon>Bacteria</taxon>
        <taxon>Bacillati</taxon>
        <taxon>Actinomycetota</taxon>
        <taxon>Actinomycetes</taxon>
        <taxon>Kitasatosporales</taxon>
        <taxon>Streptomycetaceae</taxon>
        <taxon>Streptomyces</taxon>
    </lineage>
</organism>
<dbReference type="AlphaFoldDB" id="A0A917P774"/>
<dbReference type="EMBL" id="BMMU01000039">
    <property type="protein sequence ID" value="GGJ65142.1"/>
    <property type="molecule type" value="Genomic_DNA"/>
</dbReference>
<protein>
    <recommendedName>
        <fullName evidence="3">Glycosyltransferase</fullName>
    </recommendedName>
</protein>
<evidence type="ECO:0000313" key="2">
    <source>
        <dbReference type="Proteomes" id="UP000625682"/>
    </source>
</evidence>